<dbReference type="GO" id="GO:0002938">
    <property type="term" value="P:tRNA guanine ribose methylation"/>
    <property type="evidence" value="ECO:0007669"/>
    <property type="project" value="UniProtKB-UniRule"/>
</dbReference>
<feature type="domain" description="tRNA/rRNA methyltransferase SpoU type" evidence="8">
    <location>
        <begin position="46"/>
        <end position="191"/>
    </location>
</feature>
<evidence type="ECO:0000256" key="5">
    <source>
        <dbReference type="ARBA" id="ARBA00022694"/>
    </source>
</evidence>
<dbReference type="Proteomes" id="UP000231912">
    <property type="component" value="Unassembled WGS sequence"/>
</dbReference>
<proteinExistence type="inferred from homology"/>
<keyword evidence="3 7" id="KW-0808">Transferase</keyword>
<dbReference type="Gene3D" id="3.40.1280.10">
    <property type="match status" value="1"/>
</dbReference>
<dbReference type="AlphaFoldDB" id="A0A2M9ZDV9"/>
<dbReference type="InterPro" id="IPR029028">
    <property type="entry name" value="Alpha/beta_knot_MTases"/>
</dbReference>
<evidence type="ECO:0000256" key="7">
    <source>
        <dbReference type="HAMAP-Rule" id="MF_02060"/>
    </source>
</evidence>
<evidence type="ECO:0000256" key="2">
    <source>
        <dbReference type="ARBA" id="ARBA00022603"/>
    </source>
</evidence>
<comment type="similarity">
    <text evidence="7">Belongs to the class IV-like SAM-binding methyltransferase superfamily. RNA methyltransferase TrmH family.</text>
</comment>
<dbReference type="InterPro" id="IPR033671">
    <property type="entry name" value="TrmH"/>
</dbReference>
<keyword evidence="2 7" id="KW-0489">Methyltransferase</keyword>
<dbReference type="InterPro" id="IPR001537">
    <property type="entry name" value="SpoU_MeTrfase"/>
</dbReference>
<dbReference type="SUPFAM" id="SSF75217">
    <property type="entry name" value="alpha/beta knot"/>
    <property type="match status" value="1"/>
</dbReference>
<comment type="caution">
    <text evidence="9">The sequence shown here is derived from an EMBL/GenBank/DDBJ whole genome shotgun (WGS) entry which is preliminary data.</text>
</comment>
<comment type="function">
    <text evidence="7">Catalyzes the 2'-O methylation of guanosine at position 18 in tRNA.</text>
</comment>
<keyword evidence="5 7" id="KW-0819">tRNA processing</keyword>
<dbReference type="CDD" id="cd18092">
    <property type="entry name" value="SpoU-like_TrmH"/>
    <property type="match status" value="1"/>
</dbReference>
<keyword evidence="4 7" id="KW-0949">S-adenosyl-L-methionine</keyword>
<evidence type="ECO:0000256" key="6">
    <source>
        <dbReference type="ARBA" id="ARBA00022884"/>
    </source>
</evidence>
<organism evidence="9 10">
    <name type="scientific">Leptospira wolffii</name>
    <dbReference type="NCBI Taxonomy" id="409998"/>
    <lineage>
        <taxon>Bacteria</taxon>
        <taxon>Pseudomonadati</taxon>
        <taxon>Spirochaetota</taxon>
        <taxon>Spirochaetia</taxon>
        <taxon>Leptospirales</taxon>
        <taxon>Leptospiraceae</taxon>
        <taxon>Leptospira</taxon>
    </lineage>
</organism>
<evidence type="ECO:0000259" key="8">
    <source>
        <dbReference type="Pfam" id="PF00588"/>
    </source>
</evidence>
<comment type="caution">
    <text evidence="7">Lacks conserved residue(s) required for the propagation of feature annotation.</text>
</comment>
<dbReference type="InterPro" id="IPR029026">
    <property type="entry name" value="tRNA_m1G_MTases_N"/>
</dbReference>
<dbReference type="RefSeq" id="WP_100758684.1">
    <property type="nucleotide sequence ID" value="NZ_NPDT01000002.1"/>
</dbReference>
<dbReference type="EMBL" id="NPDT01000002">
    <property type="protein sequence ID" value="PJZ66517.1"/>
    <property type="molecule type" value="Genomic_DNA"/>
</dbReference>
<protein>
    <recommendedName>
        <fullName evidence="7">tRNA (guanosine(18)-2'-O)-methyltransferase</fullName>
        <ecNumber evidence="7">2.1.1.34</ecNumber>
    </recommendedName>
    <alternativeName>
        <fullName evidence="7">tRNA [Gm18] methyltransferase</fullName>
    </alternativeName>
</protein>
<dbReference type="HAMAP" id="MF_02060">
    <property type="entry name" value="tRNA_methyltr_TrmH"/>
    <property type="match status" value="1"/>
</dbReference>
<dbReference type="PANTHER" id="PTHR43453">
    <property type="entry name" value="RRNA METHYLASE-LIKE"/>
    <property type="match status" value="1"/>
</dbReference>
<dbReference type="Pfam" id="PF00588">
    <property type="entry name" value="SpoU_methylase"/>
    <property type="match status" value="1"/>
</dbReference>
<feature type="binding site" evidence="7">
    <location>
        <position position="127"/>
    </location>
    <ligand>
        <name>S-adenosyl-L-methionine</name>
        <dbReference type="ChEBI" id="CHEBI:59789"/>
    </ligand>
</feature>
<evidence type="ECO:0000313" key="9">
    <source>
        <dbReference type="EMBL" id="PJZ66517.1"/>
    </source>
</evidence>
<feature type="binding site" evidence="7">
    <location>
        <position position="172"/>
    </location>
    <ligand>
        <name>S-adenosyl-L-methionine</name>
        <dbReference type="ChEBI" id="CHEBI:59789"/>
    </ligand>
</feature>
<evidence type="ECO:0000256" key="1">
    <source>
        <dbReference type="ARBA" id="ARBA00022555"/>
    </source>
</evidence>
<keyword evidence="1 7" id="KW-0820">tRNA-binding</keyword>
<evidence type="ECO:0000313" key="10">
    <source>
        <dbReference type="Proteomes" id="UP000231912"/>
    </source>
</evidence>
<dbReference type="EC" id="2.1.1.34" evidence="7"/>
<keyword evidence="6 7" id="KW-0694">RNA-binding</keyword>
<sequence>MESRREHANFIKLEEARKIGESLKSMLSPSKAAKIEEVVSFRTKYLTIVLEDIFQPYNASAPVRTSECLGLTELHVVENKSLYRPNEGIAMGAQKWIQIHKYQSPGSDNTRHCISGLKERGYRIVATSPHAGENSYELDALPLDKPAAILFGSEEFGLSAKAMKEADLLLKLPMYGFTESYNISVTVAIVLSHLLFRVRKERTDWSLSEEEKVFLKNEYYKRSLHNGHLVESDLLLRIRSER</sequence>
<reference evidence="9 10" key="1">
    <citation type="submission" date="2017-07" db="EMBL/GenBank/DDBJ databases">
        <title>Leptospira spp. isolated from tropical soils.</title>
        <authorList>
            <person name="Thibeaux R."/>
            <person name="Iraola G."/>
            <person name="Ferres I."/>
            <person name="Bierque E."/>
            <person name="Girault D."/>
            <person name="Soupe-Gilbert M.-E."/>
            <person name="Picardeau M."/>
            <person name="Goarant C."/>
        </authorList>
    </citation>
    <scope>NUCLEOTIDE SEQUENCE [LARGE SCALE GENOMIC DNA]</scope>
    <source>
        <strain evidence="9 10">FH2-C-A2</strain>
    </source>
</reference>
<accession>A0A2M9ZDV9</accession>
<dbReference type="GO" id="GO:0000049">
    <property type="term" value="F:tRNA binding"/>
    <property type="evidence" value="ECO:0007669"/>
    <property type="project" value="UniProtKB-UniRule"/>
</dbReference>
<gene>
    <name evidence="7" type="primary">trmH</name>
    <name evidence="9" type="ORF">CH371_08695</name>
</gene>
<name>A0A2M9ZDV9_9LEPT</name>
<evidence type="ECO:0000256" key="4">
    <source>
        <dbReference type="ARBA" id="ARBA00022691"/>
    </source>
</evidence>
<evidence type="ECO:0000256" key="3">
    <source>
        <dbReference type="ARBA" id="ARBA00022679"/>
    </source>
</evidence>
<dbReference type="GO" id="GO:0141100">
    <property type="term" value="F:tRNA (guanine(18)-2'-O)-methyltransferase activity"/>
    <property type="evidence" value="ECO:0007669"/>
    <property type="project" value="UniProtKB-UniRule"/>
</dbReference>
<comment type="catalytic activity">
    <reaction evidence="7">
        <text>guanosine(18) in tRNA + S-adenosyl-L-methionine = 2'-O-methylguanosine(18) in tRNA + S-adenosyl-L-homocysteine + H(+)</text>
        <dbReference type="Rhea" id="RHEA:20077"/>
        <dbReference type="Rhea" id="RHEA-COMP:10190"/>
        <dbReference type="Rhea" id="RHEA-COMP:10192"/>
        <dbReference type="ChEBI" id="CHEBI:15378"/>
        <dbReference type="ChEBI" id="CHEBI:57856"/>
        <dbReference type="ChEBI" id="CHEBI:59789"/>
        <dbReference type="ChEBI" id="CHEBI:74269"/>
        <dbReference type="ChEBI" id="CHEBI:74445"/>
        <dbReference type="EC" id="2.1.1.34"/>
    </reaction>
</comment>
<dbReference type="PANTHER" id="PTHR43453:SF1">
    <property type="entry name" value="TRNA_RRNA METHYLTRANSFERASE SPOU TYPE DOMAIN-CONTAINING PROTEIN"/>
    <property type="match status" value="1"/>
</dbReference>